<evidence type="ECO:0000313" key="1">
    <source>
        <dbReference type="EnsemblPlants" id="EMT24282"/>
    </source>
</evidence>
<reference evidence="1" key="1">
    <citation type="submission" date="2015-06" db="UniProtKB">
        <authorList>
            <consortium name="EnsemblPlants"/>
        </authorList>
    </citation>
    <scope>IDENTIFICATION</scope>
</reference>
<protein>
    <recommendedName>
        <fullName evidence="2">Protein LNK1</fullName>
    </recommendedName>
</protein>
<dbReference type="GO" id="GO:0006355">
    <property type="term" value="P:regulation of DNA-templated transcription"/>
    <property type="evidence" value="ECO:0007669"/>
    <property type="project" value="InterPro"/>
</dbReference>
<evidence type="ECO:0008006" key="2">
    <source>
        <dbReference type="Google" id="ProtNLM"/>
    </source>
</evidence>
<organism evidence="1">
    <name type="scientific">Aegilops tauschii</name>
    <name type="common">Tausch's goatgrass</name>
    <name type="synonym">Aegilops squarrosa</name>
    <dbReference type="NCBI Taxonomy" id="37682"/>
    <lineage>
        <taxon>Eukaryota</taxon>
        <taxon>Viridiplantae</taxon>
        <taxon>Streptophyta</taxon>
        <taxon>Embryophyta</taxon>
        <taxon>Tracheophyta</taxon>
        <taxon>Spermatophyta</taxon>
        <taxon>Magnoliopsida</taxon>
        <taxon>Liliopsida</taxon>
        <taxon>Poales</taxon>
        <taxon>Poaceae</taxon>
        <taxon>BOP clade</taxon>
        <taxon>Pooideae</taxon>
        <taxon>Triticodae</taxon>
        <taxon>Triticeae</taxon>
        <taxon>Triticinae</taxon>
        <taxon>Aegilops</taxon>
    </lineage>
</organism>
<dbReference type="PANTHER" id="PTHR33334">
    <property type="entry name" value="PROTEIN LNK1"/>
    <property type="match status" value="1"/>
</dbReference>
<dbReference type="EnsemblPlants" id="EMT24282">
    <property type="protein sequence ID" value="EMT24282"/>
    <property type="gene ID" value="F775_29981"/>
</dbReference>
<dbReference type="GO" id="GO:0007623">
    <property type="term" value="P:circadian rhythm"/>
    <property type="evidence" value="ECO:0007669"/>
    <property type="project" value="InterPro"/>
</dbReference>
<dbReference type="PANTHER" id="PTHR33334:SF8">
    <property type="entry name" value="PROTEIN LNK1"/>
    <property type="match status" value="1"/>
</dbReference>
<sequence>MFRAWIEAVVMPDWKAGEFSKRPNKIPLDVLFEGKFKDEFAQGNNNLQEDGAGPLNISNKKLKHGITTEENPQGVVSTATISDSRKFDSEHIYSTCVVASDHVRDCKIESSAFPLSRDDTTSGTRYQTENWNNCQFAPSNGSAVLNNHSVPQGDLSYGDNDLNFIDWPSIDNFEDVDTLFRGCDSTYGEQQLENTDELSWIPSSDAIYSSDVALQAGFDTSYSDYGMLDDLSAFPCAQDKSLPRADKQFNDNYPFNEQKNVNAGFDTSYSDYGMLDDLSAFPCAQDKSLPRADKQFNDNYPFNEQKNVNAYQGGAMELLSTDQICNGDGNLDMIRERYSSENALQQLEDRKFSVSSGSQLSSSQNLLKQKHHSDKTSPIQKQVADLQPGQLINDEGQLGQQTLTRRASYPCENYEVEKKGFGKRSKDTLGTSVVVDGSFVSSLSSDNSVEESSFRQLQDAVSQLDVKTKLCIRDGLYRLARSAQNRPVFPNAMNRHEESRDVKDAQNMETSGKFVDHRSIETQTNPIDRSIALLLFHQPSDQVAGAVDNPRH</sequence>
<proteinExistence type="predicted"/>
<name>M8CB36_AEGTA</name>
<dbReference type="InterPro" id="IPR039928">
    <property type="entry name" value="LNK"/>
</dbReference>
<dbReference type="AlphaFoldDB" id="M8CB36"/>
<accession>M8CB36</accession>